<dbReference type="Proteomes" id="UP001174909">
    <property type="component" value="Unassembled WGS sequence"/>
</dbReference>
<evidence type="ECO:0000256" key="9">
    <source>
        <dbReference type="RuleBase" id="RU003945"/>
    </source>
</evidence>
<dbReference type="PRINTS" id="PR01900">
    <property type="entry name" value="YIDCPROTEIN"/>
</dbReference>
<evidence type="ECO:0000256" key="11">
    <source>
        <dbReference type="SAM" id="Phobius"/>
    </source>
</evidence>
<dbReference type="InterPro" id="IPR001708">
    <property type="entry name" value="YidC/ALB3/OXA1/COX18"/>
</dbReference>
<sequence length="262" mass="29307">NYRLHANSQVGDGAPYGQTESPNQVHERAPTSHEGDPDKHKGDRQRASQETMKLYRDRGVNPLGCLGPMFIQFPIWIGLYQSIVHGVIPIDSSFLWLDLARPDPTPFVMPVLVGVSMWVMQKMTTMPSADERQASTNRMMLWMMPAMFGFFTLNFPSGLALYWVVSNVVGLVIQGFVTGWDPIINLFKFGRGQSDESAAVSAQSASALVPTVEETTDEGDRDIGQNGRRSNRASSKGTRRRPQRRRIDASCRESDLEFSDRP</sequence>
<dbReference type="PRINTS" id="PR00701">
    <property type="entry name" value="60KDINNERMP"/>
</dbReference>
<feature type="compositionally biased region" description="Basic and acidic residues" evidence="10">
    <location>
        <begin position="25"/>
        <end position="49"/>
    </location>
</feature>
<feature type="transmembrane region" description="Helical" evidence="11">
    <location>
        <begin position="104"/>
        <end position="120"/>
    </location>
</feature>
<keyword evidence="3" id="KW-1003">Cell membrane</keyword>
<comment type="subcellular location">
    <subcellularLocation>
        <location evidence="1">Cell membrane</location>
        <topology evidence="1">Multi-pass membrane protein</topology>
    </subcellularLocation>
    <subcellularLocation>
        <location evidence="9">Membrane</location>
        <topology evidence="9">Multi-pass membrane protein</topology>
    </subcellularLocation>
</comment>
<dbReference type="AlphaFoldDB" id="A0AA35RU71"/>
<evidence type="ECO:0000256" key="5">
    <source>
        <dbReference type="ARBA" id="ARBA00022927"/>
    </source>
</evidence>
<dbReference type="PANTHER" id="PTHR12428:SF65">
    <property type="entry name" value="CYTOCHROME C OXIDASE ASSEMBLY PROTEIN COX18, MITOCHONDRIAL"/>
    <property type="match status" value="1"/>
</dbReference>
<evidence type="ECO:0000256" key="8">
    <source>
        <dbReference type="ARBA" id="ARBA00023186"/>
    </source>
</evidence>
<keyword evidence="5" id="KW-0653">Protein transport</keyword>
<accession>A0AA35RU71</accession>
<feature type="transmembrane region" description="Helical" evidence="11">
    <location>
        <begin position="141"/>
        <end position="165"/>
    </location>
</feature>
<keyword evidence="2" id="KW-0813">Transport</keyword>
<dbReference type="CDD" id="cd20070">
    <property type="entry name" value="5TM_YidC_Alb3"/>
    <property type="match status" value="1"/>
</dbReference>
<feature type="region of interest" description="Disordered" evidence="10">
    <location>
        <begin position="202"/>
        <end position="262"/>
    </location>
</feature>
<name>A0AA35RU71_GEOBA</name>
<keyword evidence="8" id="KW-0143">Chaperone</keyword>
<keyword evidence="4 9" id="KW-0812">Transmembrane</keyword>
<dbReference type="GO" id="GO:0032977">
    <property type="term" value="F:membrane insertase activity"/>
    <property type="evidence" value="ECO:0007669"/>
    <property type="project" value="InterPro"/>
</dbReference>
<feature type="domain" description="Membrane insertase YidC/Oxa/ALB C-terminal" evidence="12">
    <location>
        <begin position="38"/>
        <end position="177"/>
    </location>
</feature>
<protein>
    <submittedName>
        <fullName evidence="13">Membrane protein insertase YidC 2</fullName>
    </submittedName>
</protein>
<reference evidence="13" key="1">
    <citation type="submission" date="2023-03" db="EMBL/GenBank/DDBJ databases">
        <authorList>
            <person name="Steffen K."/>
            <person name="Cardenas P."/>
        </authorList>
    </citation>
    <scope>NUCLEOTIDE SEQUENCE</scope>
</reference>
<dbReference type="InterPro" id="IPR047196">
    <property type="entry name" value="YidC_ALB_C"/>
</dbReference>
<evidence type="ECO:0000313" key="14">
    <source>
        <dbReference type="Proteomes" id="UP001174909"/>
    </source>
</evidence>
<dbReference type="PANTHER" id="PTHR12428">
    <property type="entry name" value="OXA1"/>
    <property type="match status" value="1"/>
</dbReference>
<comment type="similarity">
    <text evidence="9">Belongs to the OXA1/ALB3/YidC family.</text>
</comment>
<dbReference type="GO" id="GO:0015031">
    <property type="term" value="P:protein transport"/>
    <property type="evidence" value="ECO:0007669"/>
    <property type="project" value="UniProtKB-KW"/>
</dbReference>
<evidence type="ECO:0000313" key="13">
    <source>
        <dbReference type="EMBL" id="CAI8016651.1"/>
    </source>
</evidence>
<dbReference type="NCBIfam" id="TIGR03592">
    <property type="entry name" value="yidC_oxa1_cterm"/>
    <property type="match status" value="1"/>
</dbReference>
<feature type="region of interest" description="Disordered" evidence="10">
    <location>
        <begin position="1"/>
        <end position="49"/>
    </location>
</feature>
<dbReference type="Pfam" id="PF02096">
    <property type="entry name" value="60KD_IMP"/>
    <property type="match status" value="1"/>
</dbReference>
<evidence type="ECO:0000256" key="7">
    <source>
        <dbReference type="ARBA" id="ARBA00023136"/>
    </source>
</evidence>
<dbReference type="GO" id="GO:0005886">
    <property type="term" value="C:plasma membrane"/>
    <property type="evidence" value="ECO:0007669"/>
    <property type="project" value="UniProtKB-SubCell"/>
</dbReference>
<keyword evidence="14" id="KW-1185">Reference proteome</keyword>
<proteinExistence type="inferred from homology"/>
<dbReference type="EMBL" id="CASHTH010001547">
    <property type="protein sequence ID" value="CAI8016651.1"/>
    <property type="molecule type" value="Genomic_DNA"/>
</dbReference>
<evidence type="ECO:0000256" key="1">
    <source>
        <dbReference type="ARBA" id="ARBA00004651"/>
    </source>
</evidence>
<dbReference type="InterPro" id="IPR028055">
    <property type="entry name" value="YidC/Oxa/ALB_C"/>
</dbReference>
<keyword evidence="7 11" id="KW-0472">Membrane</keyword>
<comment type="caution">
    <text evidence="13">The sequence shown here is derived from an EMBL/GenBank/DDBJ whole genome shotgun (WGS) entry which is preliminary data.</text>
</comment>
<dbReference type="GO" id="GO:0051205">
    <property type="term" value="P:protein insertion into membrane"/>
    <property type="evidence" value="ECO:0007669"/>
    <property type="project" value="TreeGrafter"/>
</dbReference>
<evidence type="ECO:0000256" key="3">
    <source>
        <dbReference type="ARBA" id="ARBA00022475"/>
    </source>
</evidence>
<keyword evidence="6 11" id="KW-1133">Transmembrane helix</keyword>
<evidence type="ECO:0000256" key="10">
    <source>
        <dbReference type="SAM" id="MobiDB-lite"/>
    </source>
</evidence>
<evidence type="ECO:0000256" key="4">
    <source>
        <dbReference type="ARBA" id="ARBA00022692"/>
    </source>
</evidence>
<evidence type="ECO:0000256" key="6">
    <source>
        <dbReference type="ARBA" id="ARBA00022989"/>
    </source>
</evidence>
<evidence type="ECO:0000256" key="2">
    <source>
        <dbReference type="ARBA" id="ARBA00022448"/>
    </source>
</evidence>
<feature type="compositionally biased region" description="Polar residues" evidence="10">
    <location>
        <begin position="1"/>
        <end position="10"/>
    </location>
</feature>
<evidence type="ECO:0000259" key="12">
    <source>
        <dbReference type="Pfam" id="PF02096"/>
    </source>
</evidence>
<feature type="transmembrane region" description="Helical" evidence="11">
    <location>
        <begin position="63"/>
        <end position="84"/>
    </location>
</feature>
<feature type="non-terminal residue" evidence="13">
    <location>
        <position position="262"/>
    </location>
</feature>
<feature type="compositionally biased region" description="Basic and acidic residues" evidence="10">
    <location>
        <begin position="245"/>
        <end position="262"/>
    </location>
</feature>
<organism evidence="13 14">
    <name type="scientific">Geodia barretti</name>
    <name type="common">Barrett's horny sponge</name>
    <dbReference type="NCBI Taxonomy" id="519541"/>
    <lineage>
        <taxon>Eukaryota</taxon>
        <taxon>Metazoa</taxon>
        <taxon>Porifera</taxon>
        <taxon>Demospongiae</taxon>
        <taxon>Heteroscleromorpha</taxon>
        <taxon>Tetractinellida</taxon>
        <taxon>Astrophorina</taxon>
        <taxon>Geodiidae</taxon>
        <taxon>Geodia</taxon>
    </lineage>
</organism>
<gene>
    <name evidence="13" type="ORF">GBAR_LOCUS10198</name>
</gene>